<dbReference type="AlphaFoldDB" id="A0A9W9F7J4"/>
<proteinExistence type="predicted"/>
<dbReference type="InterPro" id="IPR054293">
    <property type="entry name" value="DUF7029"/>
</dbReference>
<feature type="domain" description="DUF7223" evidence="3">
    <location>
        <begin position="216"/>
        <end position="387"/>
    </location>
</feature>
<feature type="domain" description="DUF7029" evidence="2">
    <location>
        <begin position="83"/>
        <end position="185"/>
    </location>
</feature>
<dbReference type="OrthoDB" id="160645at2759"/>
<name>A0A9W9F7J4_9EURO</name>
<feature type="signal peptide" evidence="1">
    <location>
        <begin position="1"/>
        <end position="24"/>
    </location>
</feature>
<organism evidence="4 5">
    <name type="scientific">Penicillium argentinense</name>
    <dbReference type="NCBI Taxonomy" id="1131581"/>
    <lineage>
        <taxon>Eukaryota</taxon>
        <taxon>Fungi</taxon>
        <taxon>Dikarya</taxon>
        <taxon>Ascomycota</taxon>
        <taxon>Pezizomycotina</taxon>
        <taxon>Eurotiomycetes</taxon>
        <taxon>Eurotiomycetidae</taxon>
        <taxon>Eurotiales</taxon>
        <taxon>Aspergillaceae</taxon>
        <taxon>Penicillium</taxon>
    </lineage>
</organism>
<accession>A0A9W9F7J4</accession>
<evidence type="ECO:0000256" key="1">
    <source>
        <dbReference type="SAM" id="SignalP"/>
    </source>
</evidence>
<reference evidence="4" key="1">
    <citation type="submission" date="2022-11" db="EMBL/GenBank/DDBJ databases">
        <authorList>
            <person name="Petersen C."/>
        </authorList>
    </citation>
    <scope>NUCLEOTIDE SEQUENCE</scope>
    <source>
        <strain evidence="4">IBT 30761</strain>
    </source>
</reference>
<sequence>MGPSRLSWLAYGLASALLGQVASATQATQLEPIDILGNAPGRLVVRDNDYTKLDLLSTETFLWGGLSGKGKYALGNFTAYMPGKHENIIAMEKFYPWLKSTECTKDSLTMHFEDEEAYRYGAKAWKWVNDAEDHTFVLVAGRGHCQWNEDRLPFTITDVEFDDCANTIKAIGKATDWPKATHTYELFVGGRPASKKRDYDDSYSFDISQELPLNKAAFTYDGVQLEYTCDGCGTSGEFEFAFHMKTEYMIPVDVELAVSPREVEAKFEPQLKLSAQMGKVEMERSLGSIPIAGVSIAGGILDLGPRIEFSLATEIELKGSAAISGGGTASLEDSAQLTLDLLDAGVASSGWSPQFTPKPLTFDAALEGSLKVGLKTSVGLEVSALSKTTFDMVS</sequence>
<reference evidence="4" key="2">
    <citation type="journal article" date="2023" name="IMA Fungus">
        <title>Comparative genomic study of the Penicillium genus elucidates a diverse pangenome and 15 lateral gene transfer events.</title>
        <authorList>
            <person name="Petersen C."/>
            <person name="Sorensen T."/>
            <person name="Nielsen M.R."/>
            <person name="Sondergaard T.E."/>
            <person name="Sorensen J.L."/>
            <person name="Fitzpatrick D.A."/>
            <person name="Frisvad J.C."/>
            <person name="Nielsen K.L."/>
        </authorList>
    </citation>
    <scope>NUCLEOTIDE SEQUENCE</scope>
    <source>
        <strain evidence="4">IBT 30761</strain>
    </source>
</reference>
<comment type="caution">
    <text evidence="4">The sequence shown here is derived from an EMBL/GenBank/DDBJ whole genome shotgun (WGS) entry which is preliminary data.</text>
</comment>
<dbReference type="Pfam" id="PF23865">
    <property type="entry name" value="DUF7223"/>
    <property type="match status" value="1"/>
</dbReference>
<evidence type="ECO:0000259" key="2">
    <source>
        <dbReference type="Pfam" id="PF22974"/>
    </source>
</evidence>
<evidence type="ECO:0000259" key="3">
    <source>
        <dbReference type="Pfam" id="PF23865"/>
    </source>
</evidence>
<keyword evidence="1" id="KW-0732">Signal</keyword>
<feature type="chain" id="PRO_5040909972" evidence="1">
    <location>
        <begin position="25"/>
        <end position="394"/>
    </location>
</feature>
<evidence type="ECO:0000313" key="5">
    <source>
        <dbReference type="Proteomes" id="UP001149074"/>
    </source>
</evidence>
<dbReference type="RefSeq" id="XP_056473095.1">
    <property type="nucleotide sequence ID" value="XM_056619729.1"/>
</dbReference>
<dbReference type="GeneID" id="81358708"/>
<dbReference type="Pfam" id="PF22974">
    <property type="entry name" value="DUF7029"/>
    <property type="match status" value="1"/>
</dbReference>
<gene>
    <name evidence="4" type="ORF">N7532_007236</name>
</gene>
<protein>
    <submittedName>
        <fullName evidence="4">Uncharacterized protein</fullName>
    </submittedName>
</protein>
<evidence type="ECO:0000313" key="4">
    <source>
        <dbReference type="EMBL" id="KAJ5094945.1"/>
    </source>
</evidence>
<keyword evidence="5" id="KW-1185">Reference proteome</keyword>
<dbReference type="Proteomes" id="UP001149074">
    <property type="component" value="Unassembled WGS sequence"/>
</dbReference>
<dbReference type="InterPro" id="IPR055647">
    <property type="entry name" value="DUF7223"/>
</dbReference>
<dbReference type="EMBL" id="JAPQKI010000006">
    <property type="protein sequence ID" value="KAJ5094945.1"/>
    <property type="molecule type" value="Genomic_DNA"/>
</dbReference>